<dbReference type="Proteomes" id="UP000276133">
    <property type="component" value="Unassembled WGS sequence"/>
</dbReference>
<reference evidence="1 2" key="1">
    <citation type="journal article" date="2018" name="Sci. Rep.">
        <title>Genomic signatures of local adaptation to the degree of environmental predictability in rotifers.</title>
        <authorList>
            <person name="Franch-Gras L."/>
            <person name="Hahn C."/>
            <person name="Garcia-Roger E.M."/>
            <person name="Carmona M.J."/>
            <person name="Serra M."/>
            <person name="Gomez A."/>
        </authorList>
    </citation>
    <scope>NUCLEOTIDE SEQUENCE [LARGE SCALE GENOMIC DNA]</scope>
    <source>
        <strain evidence="1">HYR1</strain>
    </source>
</reference>
<evidence type="ECO:0000313" key="2">
    <source>
        <dbReference type="Proteomes" id="UP000276133"/>
    </source>
</evidence>
<protein>
    <submittedName>
        <fullName evidence="1">Uncharacterized protein</fullName>
    </submittedName>
</protein>
<organism evidence="1 2">
    <name type="scientific">Brachionus plicatilis</name>
    <name type="common">Marine rotifer</name>
    <name type="synonym">Brachionus muelleri</name>
    <dbReference type="NCBI Taxonomy" id="10195"/>
    <lineage>
        <taxon>Eukaryota</taxon>
        <taxon>Metazoa</taxon>
        <taxon>Spiralia</taxon>
        <taxon>Gnathifera</taxon>
        <taxon>Rotifera</taxon>
        <taxon>Eurotatoria</taxon>
        <taxon>Monogononta</taxon>
        <taxon>Pseudotrocha</taxon>
        <taxon>Ploima</taxon>
        <taxon>Brachionidae</taxon>
        <taxon>Brachionus</taxon>
    </lineage>
</organism>
<comment type="caution">
    <text evidence="1">The sequence shown here is derived from an EMBL/GenBank/DDBJ whole genome shotgun (WGS) entry which is preliminary data.</text>
</comment>
<keyword evidence="2" id="KW-1185">Reference proteome</keyword>
<dbReference type="AlphaFoldDB" id="A0A3M7RRL0"/>
<accession>A0A3M7RRL0</accession>
<dbReference type="EMBL" id="REGN01002780">
    <property type="protein sequence ID" value="RNA26194.1"/>
    <property type="molecule type" value="Genomic_DNA"/>
</dbReference>
<proteinExistence type="predicted"/>
<name>A0A3M7RRL0_BRAPC</name>
<sequence>MQQEPVNHICHRKKFPSLNQFDSDWEKSASKISFDFWSHIMSNNVTLKDSMKFFEKCEELTSRDELNKYVTLK</sequence>
<evidence type="ECO:0000313" key="1">
    <source>
        <dbReference type="EMBL" id="RNA26194.1"/>
    </source>
</evidence>
<gene>
    <name evidence="1" type="ORF">BpHYR1_052896</name>
</gene>